<keyword evidence="3" id="KW-1185">Reference proteome</keyword>
<evidence type="ECO:0000313" key="2">
    <source>
        <dbReference type="EMBL" id="KAF9516241.1"/>
    </source>
</evidence>
<evidence type="ECO:0000313" key="3">
    <source>
        <dbReference type="Proteomes" id="UP000886523"/>
    </source>
</evidence>
<proteinExistence type="predicted"/>
<dbReference type="AlphaFoldDB" id="A0A9P6B4M9"/>
<reference evidence="2" key="1">
    <citation type="journal article" date="2020" name="Nat. Commun.">
        <title>Large-scale genome sequencing of mycorrhizal fungi provides insights into the early evolution of symbiotic traits.</title>
        <authorList>
            <person name="Miyauchi S."/>
            <person name="Kiss E."/>
            <person name="Kuo A."/>
            <person name="Drula E."/>
            <person name="Kohler A."/>
            <person name="Sanchez-Garcia M."/>
            <person name="Morin E."/>
            <person name="Andreopoulos B."/>
            <person name="Barry K.W."/>
            <person name="Bonito G."/>
            <person name="Buee M."/>
            <person name="Carver A."/>
            <person name="Chen C."/>
            <person name="Cichocki N."/>
            <person name="Clum A."/>
            <person name="Culley D."/>
            <person name="Crous P.W."/>
            <person name="Fauchery L."/>
            <person name="Girlanda M."/>
            <person name="Hayes R.D."/>
            <person name="Keri Z."/>
            <person name="LaButti K."/>
            <person name="Lipzen A."/>
            <person name="Lombard V."/>
            <person name="Magnuson J."/>
            <person name="Maillard F."/>
            <person name="Murat C."/>
            <person name="Nolan M."/>
            <person name="Ohm R.A."/>
            <person name="Pangilinan J."/>
            <person name="Pereira M.F."/>
            <person name="Perotto S."/>
            <person name="Peter M."/>
            <person name="Pfister S."/>
            <person name="Riley R."/>
            <person name="Sitrit Y."/>
            <person name="Stielow J.B."/>
            <person name="Szollosi G."/>
            <person name="Zifcakova L."/>
            <person name="Stursova M."/>
            <person name="Spatafora J.W."/>
            <person name="Tedersoo L."/>
            <person name="Vaario L.M."/>
            <person name="Yamada A."/>
            <person name="Yan M."/>
            <person name="Wang P."/>
            <person name="Xu J."/>
            <person name="Bruns T."/>
            <person name="Baldrian P."/>
            <person name="Vilgalys R."/>
            <person name="Dunand C."/>
            <person name="Henrissat B."/>
            <person name="Grigoriev I.V."/>
            <person name="Hibbett D."/>
            <person name="Nagy L.G."/>
            <person name="Martin F.M."/>
        </authorList>
    </citation>
    <scope>NUCLEOTIDE SEQUENCE</scope>
    <source>
        <strain evidence="2">UP504</strain>
    </source>
</reference>
<comment type="caution">
    <text evidence="2">The sequence shown here is derived from an EMBL/GenBank/DDBJ whole genome shotgun (WGS) entry which is preliminary data.</text>
</comment>
<feature type="region of interest" description="Disordered" evidence="1">
    <location>
        <begin position="154"/>
        <end position="204"/>
    </location>
</feature>
<protein>
    <submittedName>
        <fullName evidence="2">Uncharacterized protein</fullName>
    </submittedName>
</protein>
<feature type="region of interest" description="Disordered" evidence="1">
    <location>
        <begin position="282"/>
        <end position="327"/>
    </location>
</feature>
<sequence length="475" mass="52285">MALCQTYVVPGFRWVYEYGERIKVYDNEEDDPTFSTPKPAASSGVDDDDGMDIFGAIMGNLSTQNSMTLTDAMMKTMIIGENHPPWILVKRMPTKALISLQKMGMIAMEVIHERREATRERCKAVRSRLDRAKDYAEADRSRNELEAIEKSKAEELRREAETHVREVKQREREASQSRQSAPTVSSAPPPPPPPPTPSAPSSPCRLWLAQHAPTASTTGPASLPPRPPAPAPDFLILVLSPCLEKPPRAPRGMLIPPRGHWEPQGSKNGDMILLHHCGTIGANEIGTEPPKQAGSSRGLSESLRHPAGRRSSLSPLETYSVEDTTTSTTLSVPTTMLRSSDSTKTTALPISTKTIPVSQELMGHDHCKVEGDSPHSLPPPPNSGLESRFDSLSGRTIVYSQAEAKFEGRGHNTTWSLVNNQVESFQYENDLVNCLGVMEVRYMQEAYINAHSMAEVKELLAIGSNPLLDTPQCHR</sequence>
<dbReference type="Proteomes" id="UP000886523">
    <property type="component" value="Unassembled WGS sequence"/>
</dbReference>
<accession>A0A9P6B4M9</accession>
<organism evidence="2 3">
    <name type="scientific">Hydnum rufescens UP504</name>
    <dbReference type="NCBI Taxonomy" id="1448309"/>
    <lineage>
        <taxon>Eukaryota</taxon>
        <taxon>Fungi</taxon>
        <taxon>Dikarya</taxon>
        <taxon>Basidiomycota</taxon>
        <taxon>Agaricomycotina</taxon>
        <taxon>Agaricomycetes</taxon>
        <taxon>Cantharellales</taxon>
        <taxon>Hydnaceae</taxon>
        <taxon>Hydnum</taxon>
    </lineage>
</organism>
<feature type="compositionally biased region" description="Basic and acidic residues" evidence="1">
    <location>
        <begin position="154"/>
        <end position="175"/>
    </location>
</feature>
<gene>
    <name evidence="2" type="ORF">BS47DRAFT_1360435</name>
</gene>
<name>A0A9P6B4M9_9AGAM</name>
<dbReference type="EMBL" id="MU128941">
    <property type="protein sequence ID" value="KAF9516241.1"/>
    <property type="molecule type" value="Genomic_DNA"/>
</dbReference>
<feature type="compositionally biased region" description="Low complexity" evidence="1">
    <location>
        <begin position="318"/>
        <end position="327"/>
    </location>
</feature>
<feature type="compositionally biased region" description="Pro residues" evidence="1">
    <location>
        <begin position="187"/>
        <end position="200"/>
    </location>
</feature>
<evidence type="ECO:0000256" key="1">
    <source>
        <dbReference type="SAM" id="MobiDB-lite"/>
    </source>
</evidence>